<dbReference type="InterPro" id="IPR036322">
    <property type="entry name" value="WD40_repeat_dom_sf"/>
</dbReference>
<dbReference type="AlphaFoldDB" id="A0A1Y1VEF6"/>
<gene>
    <name evidence="1" type="ORF">BCR36DRAFT_349213</name>
</gene>
<protein>
    <submittedName>
        <fullName evidence="1">Uncharacterized protein</fullName>
    </submittedName>
</protein>
<sequence length="370" mass="42153">MENKKHTLENSIINKTIDFNNDSLSFHNKKAKTSFEDIIKTRILWTRQFQSNSVNALEVGKIFLKKKSEMAIVIGVDSTLKIIQNRDSLDDIPVTTSSGTILCIKLFPIMPTSSENNVNDIVIGDENGEVSLISNNQVFLKHNFGSSITNIEITKDMINNVEIIASDFSGIIHSFNNYNVNWKTRILDNNNSPTNLPTINPIKCILPVVIKDRFNIETSYLIISNDTLKLYFYQLGYKKFEIEVPSPINTICTGSISNKEEKEILIGCKNGNIYTIIDYKLYPLIESNEYINKIKTISIPSISKEQDIIICSGQFNGLKFFLNKNLIYTFNTSDWIYDFSFYYTTPNIIRLVTVSVEGELQVSEIILTEN</sequence>
<name>A0A1Y1VEF6_9FUNG</name>
<dbReference type="EMBL" id="MCFH01000013">
    <property type="protein sequence ID" value="ORX53356.1"/>
    <property type="molecule type" value="Genomic_DNA"/>
</dbReference>
<dbReference type="SUPFAM" id="SSF50978">
    <property type="entry name" value="WD40 repeat-like"/>
    <property type="match status" value="1"/>
</dbReference>
<proteinExistence type="predicted"/>
<organism evidence="1 2">
    <name type="scientific">Piromyces finnis</name>
    <dbReference type="NCBI Taxonomy" id="1754191"/>
    <lineage>
        <taxon>Eukaryota</taxon>
        <taxon>Fungi</taxon>
        <taxon>Fungi incertae sedis</taxon>
        <taxon>Chytridiomycota</taxon>
        <taxon>Chytridiomycota incertae sedis</taxon>
        <taxon>Neocallimastigomycetes</taxon>
        <taxon>Neocallimastigales</taxon>
        <taxon>Neocallimastigaceae</taxon>
        <taxon>Piromyces</taxon>
    </lineage>
</organism>
<dbReference type="Proteomes" id="UP000193719">
    <property type="component" value="Unassembled WGS sequence"/>
</dbReference>
<dbReference type="OrthoDB" id="2123049at2759"/>
<accession>A0A1Y1VEF6</accession>
<evidence type="ECO:0000313" key="2">
    <source>
        <dbReference type="Proteomes" id="UP000193719"/>
    </source>
</evidence>
<keyword evidence="2" id="KW-1185">Reference proteome</keyword>
<reference evidence="1 2" key="2">
    <citation type="submission" date="2016-08" db="EMBL/GenBank/DDBJ databases">
        <title>Pervasive Adenine N6-methylation of Active Genes in Fungi.</title>
        <authorList>
            <consortium name="DOE Joint Genome Institute"/>
            <person name="Mondo S.J."/>
            <person name="Dannebaum R.O."/>
            <person name="Kuo R.C."/>
            <person name="Labutti K."/>
            <person name="Haridas S."/>
            <person name="Kuo A."/>
            <person name="Salamov A."/>
            <person name="Ahrendt S.R."/>
            <person name="Lipzen A."/>
            <person name="Sullivan W."/>
            <person name="Andreopoulos W.B."/>
            <person name="Clum A."/>
            <person name="Lindquist E."/>
            <person name="Daum C."/>
            <person name="Ramamoorthy G.K."/>
            <person name="Gryganskyi A."/>
            <person name="Culley D."/>
            <person name="Magnuson J.K."/>
            <person name="James T.Y."/>
            <person name="O'Malley M.A."/>
            <person name="Stajich J.E."/>
            <person name="Spatafora J.W."/>
            <person name="Visel A."/>
            <person name="Grigoriev I.V."/>
        </authorList>
    </citation>
    <scope>NUCLEOTIDE SEQUENCE [LARGE SCALE GENOMIC DNA]</scope>
    <source>
        <strain evidence="2">finn</strain>
    </source>
</reference>
<evidence type="ECO:0000313" key="1">
    <source>
        <dbReference type="EMBL" id="ORX53356.1"/>
    </source>
</evidence>
<reference evidence="1 2" key="1">
    <citation type="submission" date="2016-08" db="EMBL/GenBank/DDBJ databases">
        <title>Genomes of anaerobic fungi encode conserved fungal cellulosomes for biomass hydrolysis.</title>
        <authorList>
            <consortium name="DOE Joint Genome Institute"/>
            <person name="Haitjema C.H."/>
            <person name="Gilmore S.P."/>
            <person name="Henske J.K."/>
            <person name="Solomon K.V."/>
            <person name="De Groot R."/>
            <person name="Kuo A."/>
            <person name="Mondo S.J."/>
            <person name="Salamov A.A."/>
            <person name="Labutti K."/>
            <person name="Zhao Z."/>
            <person name="Chiniquy J."/>
            <person name="Barry K."/>
            <person name="Brewer H.M."/>
            <person name="Purvine S.O."/>
            <person name="Wright A.T."/>
            <person name="Boxma B."/>
            <person name="Van Alen T."/>
            <person name="Hackstein J.H."/>
            <person name="Baker S.E."/>
            <person name="Grigoriev I.V."/>
            <person name="O'Malley M.A."/>
        </authorList>
    </citation>
    <scope>NUCLEOTIDE SEQUENCE [LARGE SCALE GENOMIC DNA]</scope>
    <source>
        <strain evidence="2">finn</strain>
    </source>
</reference>
<comment type="caution">
    <text evidence="1">The sequence shown here is derived from an EMBL/GenBank/DDBJ whole genome shotgun (WGS) entry which is preliminary data.</text>
</comment>